<name>A0A915NV06_9BILA</name>
<feature type="domain" description="Laminin G" evidence="3">
    <location>
        <begin position="74"/>
        <end position="271"/>
    </location>
</feature>
<dbReference type="SMART" id="SM00282">
    <property type="entry name" value="LamG"/>
    <property type="match status" value="1"/>
</dbReference>
<dbReference type="InterPro" id="IPR001881">
    <property type="entry name" value="EGF-like_Ca-bd_dom"/>
</dbReference>
<evidence type="ECO:0000259" key="3">
    <source>
        <dbReference type="PROSITE" id="PS50025"/>
    </source>
</evidence>
<keyword evidence="5" id="KW-1185">Reference proteome</keyword>
<dbReference type="PROSITE" id="PS00010">
    <property type="entry name" value="ASX_HYDROXYL"/>
    <property type="match status" value="1"/>
</dbReference>
<dbReference type="InterPro" id="IPR001791">
    <property type="entry name" value="Laminin_G"/>
</dbReference>
<dbReference type="Pfam" id="PF00054">
    <property type="entry name" value="Laminin_G_1"/>
    <property type="match status" value="1"/>
</dbReference>
<protein>
    <submittedName>
        <fullName evidence="6">Uncharacterized protein</fullName>
    </submittedName>
</protein>
<dbReference type="AlphaFoldDB" id="A0A915NV06"/>
<dbReference type="PANTHER" id="PTHR15036:SF49">
    <property type="entry name" value="AXOTACTIN"/>
    <property type="match status" value="1"/>
</dbReference>
<dbReference type="WBParaSite" id="scf7180000421931.g7914">
    <property type="protein sequence ID" value="scf7180000421931.g7914"/>
    <property type="gene ID" value="scf7180000421931.g7914"/>
</dbReference>
<evidence type="ECO:0000256" key="2">
    <source>
        <dbReference type="PROSITE-ProRule" id="PRU00076"/>
    </source>
</evidence>
<dbReference type="InterPro" id="IPR000152">
    <property type="entry name" value="EGF-type_Asp/Asn_hydroxyl_site"/>
</dbReference>
<dbReference type="SMART" id="SM00181">
    <property type="entry name" value="EGF"/>
    <property type="match status" value="1"/>
</dbReference>
<dbReference type="SMART" id="SM00179">
    <property type="entry name" value="EGF_CA"/>
    <property type="match status" value="1"/>
</dbReference>
<dbReference type="CDD" id="cd00054">
    <property type="entry name" value="EGF_CA"/>
    <property type="match status" value="1"/>
</dbReference>
<keyword evidence="2" id="KW-0245">EGF-like domain</keyword>
<dbReference type="PROSITE" id="PS00022">
    <property type="entry name" value="EGF_1"/>
    <property type="match status" value="1"/>
</dbReference>
<dbReference type="PANTHER" id="PTHR15036">
    <property type="entry name" value="PIKACHURIN-LIKE PROTEIN"/>
    <property type="match status" value="1"/>
</dbReference>
<dbReference type="Pfam" id="PF00008">
    <property type="entry name" value="EGF"/>
    <property type="match status" value="1"/>
</dbReference>
<proteinExistence type="predicted"/>
<evidence type="ECO:0000256" key="1">
    <source>
        <dbReference type="ARBA" id="ARBA00023157"/>
    </source>
</evidence>
<dbReference type="SUPFAM" id="SSF49899">
    <property type="entry name" value="Concanavalin A-like lectins/glucanases"/>
    <property type="match status" value="1"/>
</dbReference>
<accession>A0A915NV06</accession>
<dbReference type="GO" id="GO:0016020">
    <property type="term" value="C:membrane"/>
    <property type="evidence" value="ECO:0007669"/>
    <property type="project" value="UniProtKB-SubCell"/>
</dbReference>
<dbReference type="Gene3D" id="2.60.120.200">
    <property type="match status" value="1"/>
</dbReference>
<reference evidence="6" key="1">
    <citation type="submission" date="2022-11" db="UniProtKB">
        <authorList>
            <consortium name="WormBaseParasite"/>
        </authorList>
    </citation>
    <scope>IDENTIFICATION</scope>
</reference>
<dbReference type="InterPro" id="IPR013320">
    <property type="entry name" value="ConA-like_dom_sf"/>
</dbReference>
<keyword evidence="1 2" id="KW-1015">Disulfide bond</keyword>
<dbReference type="CDD" id="cd00110">
    <property type="entry name" value="LamG"/>
    <property type="match status" value="1"/>
</dbReference>
<dbReference type="InterPro" id="IPR050372">
    <property type="entry name" value="Neurexin-related_CASP"/>
</dbReference>
<feature type="domain" description="EGF-like" evidence="4">
    <location>
        <begin position="1"/>
        <end position="39"/>
    </location>
</feature>
<evidence type="ECO:0000313" key="6">
    <source>
        <dbReference type="WBParaSite" id="scf7180000421931.g7914"/>
    </source>
</evidence>
<organism evidence="5 6">
    <name type="scientific">Meloidogyne floridensis</name>
    <dbReference type="NCBI Taxonomy" id="298350"/>
    <lineage>
        <taxon>Eukaryota</taxon>
        <taxon>Metazoa</taxon>
        <taxon>Ecdysozoa</taxon>
        <taxon>Nematoda</taxon>
        <taxon>Chromadorea</taxon>
        <taxon>Rhabditida</taxon>
        <taxon>Tylenchina</taxon>
        <taxon>Tylenchomorpha</taxon>
        <taxon>Tylenchoidea</taxon>
        <taxon>Meloidogynidae</taxon>
        <taxon>Meloidogyninae</taxon>
        <taxon>Meloidogyne</taxon>
    </lineage>
</organism>
<feature type="disulfide bond" evidence="2">
    <location>
        <begin position="29"/>
        <end position="38"/>
    </location>
</feature>
<evidence type="ECO:0000259" key="4">
    <source>
        <dbReference type="PROSITE" id="PS50026"/>
    </source>
</evidence>
<dbReference type="Proteomes" id="UP000887560">
    <property type="component" value="Unplaced"/>
</dbReference>
<comment type="caution">
    <text evidence="2">Lacks conserved residue(s) required for the propagation of feature annotation.</text>
</comment>
<dbReference type="GO" id="GO:0005509">
    <property type="term" value="F:calcium ion binding"/>
    <property type="evidence" value="ECO:0007669"/>
    <property type="project" value="InterPro"/>
</dbReference>
<dbReference type="Gene3D" id="2.10.25.10">
    <property type="entry name" value="Laminin"/>
    <property type="match status" value="1"/>
</dbReference>
<evidence type="ECO:0000313" key="5">
    <source>
        <dbReference type="Proteomes" id="UP000887560"/>
    </source>
</evidence>
<sequence length="273" mass="31045">NECVEKGGKERCLNGGKCLDQLNGYRCECPKEWFGNYCEFNLCDTLTRNNNCSYDKQENVKSSFLSVSRMERANNDGKRTTNTFLSVGQWPVNNFNNSVINGEISFHFATNQSDGTMFWLGDKDDDSFILLELVRGRLRAAVQLGKGHEPYSQLYSMNIVSDSKSHWLVIGIYGQKFYLTVDDFPTQFAINTGPLNFFPNEFLQIYFGGVPADLGRRALVHFIISDASSIIGCFWDLRFNQISDIENNILPYPSLDLSKYINVNNTFIGECNN</sequence>
<dbReference type="InterPro" id="IPR000742">
    <property type="entry name" value="EGF"/>
</dbReference>
<dbReference type="PROSITE" id="PS50025">
    <property type="entry name" value="LAM_G_DOMAIN"/>
    <property type="match status" value="1"/>
</dbReference>
<dbReference type="PROSITE" id="PS50026">
    <property type="entry name" value="EGF_3"/>
    <property type="match status" value="1"/>
</dbReference>